<organism evidence="5 6">
    <name type="scientific">Cyclostephanos tholiformis</name>
    <dbReference type="NCBI Taxonomy" id="382380"/>
    <lineage>
        <taxon>Eukaryota</taxon>
        <taxon>Sar</taxon>
        <taxon>Stramenopiles</taxon>
        <taxon>Ochrophyta</taxon>
        <taxon>Bacillariophyta</taxon>
        <taxon>Coscinodiscophyceae</taxon>
        <taxon>Thalassiosirophycidae</taxon>
        <taxon>Stephanodiscales</taxon>
        <taxon>Stephanodiscaceae</taxon>
        <taxon>Cyclostephanos</taxon>
    </lineage>
</organism>
<evidence type="ECO:0000256" key="1">
    <source>
        <dbReference type="ARBA" id="ARBA00001445"/>
    </source>
</evidence>
<name>A0ABD3R1K5_9STRA</name>
<dbReference type="InterPro" id="IPR008928">
    <property type="entry name" value="6-hairpin_glycosidase_sf"/>
</dbReference>
<sequence>MPTILGSHLLSSSVAEYDGNRDDGGGEDVIVAGGRRVQRGGIDDRRRVPGLGGWGGKGGMAVVDEITVLENELRALVKEHDMIAKDIEILTGRAVPRKRTAQEKVTDEEVGDGGEEDRLRHETFSKNDGDVVMGAIIPFDLSVNHLQRVIRAAGSPNDITNEPFVDEEFLPVVSSSSVLDFRWRSRVRPNSRFGDGERTTAYRIEARRAHHRVDDEDGEVSPPLLWDSGKVNTPDGLPDVVPCSGDCLVRLMSKSNVGNIMEWRVTAWDSSSSPDRASSTSEWTKQTACRNWETRSQLPIFRAKLDTNDIMNDKAGGKDEEDDEIASALLVVSGLGSFRATFDGVPLSSSGPLDPPLTDFAQRVSYRGFDVTKFLIKKNKKKLDKDSKKKERRREKDEHVVGISMGSGWWDHRPITGGFIRLYLMPRGAVTCIAQLYVTYKKSGKTKVLLPTGHTSSRWQVAKGHLRESSLFSGEYIDLQSMANFEGWDTIQGWSDEIGDTSSSSMHSWVKPELYKSDTTLESWRTALHLKSTARKTNVRQSIIPEHKLSPIGRLIPSEIPPVLPVERVDPDEIYSMGDGRWMIDFGKGFSGIVRFQNGLPEPIVPANGKYPRGHNMSTLGPVESFITVVYGDSIELSTGDINIAAVAGMGLHDGGPRHKSKPAGSAQEKGGPCYPKDHFEPGSLLQRDVYILPRHSDDDSLIKGSFIDARQSHFTTHSFRFAEICCTAEPPSGVHGLLYRTSFNEWGDFSSSNVRINGGYELIKNAMNSNLLGVQSDCPHREKIQYGGDIIADSPASLHMYDMSSFYRKVVNDWRDQQWDNGAYAGTSHWLNLNDYAGIGQGAGETVWASAPIVMTVRLMQHYGDLKFLEESYDNHLRWYNFLRKYFDDGMHAKKYDDNLKGYIKEGSGLGDWLSLRGRDTWLAHQSFYMATARSIAYIASKLEKVEQAEAALELANSVKDRIAKLYLSKEGSFRPPEIAAARMSPGPEMSLYTRVVPGYKRCKVLHRYLEREGHTWPGSEESAFLRNISKTTLNEMIESGEVTKRGSIWSMGWSQWFGFNEGILAVRFALNTLSENGLHNIALAKASGFGVGTYEYQLSHNATTHWESWWRSEDLYSKNHPMLGASAEWMASAVAGVGLHSKTTAGKEVLFWPRFPNSASTILYASATQGTRRGDFSIAWRFEDLPMDHDLHDSAVVKMHIRLYVPPDGNAIFRLPEYNNGGEVDSVIKYAIQFPDIEQIKAFSSEECKNDRKAKKGFNYNWEYDNKEGLFVKVYRKKAIGTPCRSFLFHSSLDVAWSSPETMRGSSKVGYELDLKPGLYDVMVDNWQLKPEVKGTKEWRIASIKDFYRSVQDIGPYCSDSDTFDWSVEDASHLI</sequence>
<feature type="domain" description="Alpha-L-rhamnosidase six-hairpin glycosidase" evidence="4">
    <location>
        <begin position="747"/>
        <end position="980"/>
    </location>
</feature>
<keyword evidence="6" id="KW-1185">Reference proteome</keyword>
<accession>A0ABD3R1K5</accession>
<dbReference type="SUPFAM" id="SSF48208">
    <property type="entry name" value="Six-hairpin glycosidases"/>
    <property type="match status" value="1"/>
</dbReference>
<evidence type="ECO:0000313" key="5">
    <source>
        <dbReference type="EMBL" id="KAL3806600.1"/>
    </source>
</evidence>
<feature type="domain" description="Alpha-L-rhamnosidase six-hairpin glycosidase" evidence="4">
    <location>
        <begin position="1062"/>
        <end position="1136"/>
    </location>
</feature>
<dbReference type="InterPro" id="IPR012341">
    <property type="entry name" value="6hp_glycosidase-like_sf"/>
</dbReference>
<dbReference type="PANTHER" id="PTHR33307">
    <property type="entry name" value="ALPHA-RHAMNOSIDASE (EUROFUNG)"/>
    <property type="match status" value="1"/>
</dbReference>
<feature type="domain" description="Bacterial alpha-L-rhamnosidase N-terminal" evidence="3">
    <location>
        <begin position="324"/>
        <end position="378"/>
    </location>
</feature>
<dbReference type="EC" id="3.2.1.40" evidence="2"/>
<dbReference type="EMBL" id="JALLPB020000772">
    <property type="protein sequence ID" value="KAL3806600.1"/>
    <property type="molecule type" value="Genomic_DNA"/>
</dbReference>
<evidence type="ECO:0000313" key="6">
    <source>
        <dbReference type="Proteomes" id="UP001530377"/>
    </source>
</evidence>
<gene>
    <name evidence="5" type="ORF">ACHAXA_011158</name>
</gene>
<evidence type="ECO:0000259" key="4">
    <source>
        <dbReference type="Pfam" id="PF17389"/>
    </source>
</evidence>
<protein>
    <recommendedName>
        <fullName evidence="2">alpha-L-rhamnosidase</fullName>
        <ecNumber evidence="2">3.2.1.40</ecNumber>
    </recommendedName>
</protein>
<proteinExistence type="predicted"/>
<comment type="caution">
    <text evidence="5">The sequence shown here is derived from an EMBL/GenBank/DDBJ whole genome shotgun (WGS) entry which is preliminary data.</text>
</comment>
<dbReference type="InterPro" id="IPR035396">
    <property type="entry name" value="Bac_rhamnosid6H"/>
</dbReference>
<dbReference type="GO" id="GO:0030596">
    <property type="term" value="F:alpha-L-rhamnosidase activity"/>
    <property type="evidence" value="ECO:0007669"/>
    <property type="project" value="UniProtKB-EC"/>
</dbReference>
<dbReference type="Pfam" id="PF08531">
    <property type="entry name" value="Bac_rhamnosid_N"/>
    <property type="match status" value="2"/>
</dbReference>
<comment type="catalytic activity">
    <reaction evidence="1">
        <text>Hydrolysis of terminal non-reducing alpha-L-rhamnose residues in alpha-L-rhamnosides.</text>
        <dbReference type="EC" id="3.2.1.40"/>
    </reaction>
</comment>
<dbReference type="Gene3D" id="2.60.40.10">
    <property type="entry name" value="Immunoglobulins"/>
    <property type="match status" value="1"/>
</dbReference>
<dbReference type="Gene3D" id="1.50.10.10">
    <property type="match status" value="1"/>
</dbReference>
<reference evidence="5 6" key="1">
    <citation type="submission" date="2024-10" db="EMBL/GenBank/DDBJ databases">
        <title>Updated reference genomes for cyclostephanoid diatoms.</title>
        <authorList>
            <person name="Roberts W.R."/>
            <person name="Alverson A.J."/>
        </authorList>
    </citation>
    <scope>NUCLEOTIDE SEQUENCE [LARGE SCALE GENOMIC DNA]</scope>
    <source>
        <strain evidence="5 6">AJA228-03</strain>
    </source>
</reference>
<evidence type="ECO:0000259" key="3">
    <source>
        <dbReference type="Pfam" id="PF08531"/>
    </source>
</evidence>
<dbReference type="PANTHER" id="PTHR33307:SF11">
    <property type="entry name" value="ALPHA-L-RHAMNOSIDASE"/>
    <property type="match status" value="1"/>
</dbReference>
<dbReference type="InterPro" id="IPR013737">
    <property type="entry name" value="Bac_rhamnosid_N"/>
</dbReference>
<dbReference type="Proteomes" id="UP001530377">
    <property type="component" value="Unassembled WGS sequence"/>
</dbReference>
<dbReference type="InterPro" id="IPR016007">
    <property type="entry name" value="Alpha_rhamnosid"/>
</dbReference>
<feature type="domain" description="Bacterial alpha-L-rhamnosidase N-terminal" evidence="3">
    <location>
        <begin position="396"/>
        <end position="492"/>
    </location>
</feature>
<dbReference type="Gene3D" id="2.60.120.260">
    <property type="entry name" value="Galactose-binding domain-like"/>
    <property type="match status" value="2"/>
</dbReference>
<dbReference type="Pfam" id="PF17389">
    <property type="entry name" value="Bac_rhamnosid6H"/>
    <property type="match status" value="2"/>
</dbReference>
<evidence type="ECO:0000256" key="2">
    <source>
        <dbReference type="ARBA" id="ARBA00012652"/>
    </source>
</evidence>
<dbReference type="InterPro" id="IPR013783">
    <property type="entry name" value="Ig-like_fold"/>
</dbReference>